<comment type="caution">
    <text evidence="2">The sequence shown here is derived from an EMBL/GenBank/DDBJ whole genome shotgun (WGS) entry which is preliminary data.</text>
</comment>
<dbReference type="GO" id="GO:0005506">
    <property type="term" value="F:iron ion binding"/>
    <property type="evidence" value="ECO:0007669"/>
    <property type="project" value="InterPro"/>
</dbReference>
<sequence>MLTRLLLDLEQEEARRFERCLHRFIDAAHHPAVFNLPPALTRYGAGPWRRYRRTKADLDGHVDRVIAARRARSPAPAPAPALAPAPARLTPRARKGPKEPVAGGDSRSNDPMITRHGS</sequence>
<dbReference type="EMBL" id="PXWG01000007">
    <property type="protein sequence ID" value="PSJ29732.1"/>
    <property type="molecule type" value="Genomic_DNA"/>
</dbReference>
<dbReference type="GO" id="GO:0020037">
    <property type="term" value="F:heme binding"/>
    <property type="evidence" value="ECO:0007669"/>
    <property type="project" value="InterPro"/>
</dbReference>
<dbReference type="Proteomes" id="UP000242427">
    <property type="component" value="Unassembled WGS sequence"/>
</dbReference>
<dbReference type="GO" id="GO:0016705">
    <property type="term" value="F:oxidoreductase activity, acting on paired donors, with incorporation or reduction of molecular oxygen"/>
    <property type="evidence" value="ECO:0007669"/>
    <property type="project" value="InterPro"/>
</dbReference>
<gene>
    <name evidence="2" type="ORF">B7P34_05620</name>
</gene>
<accession>A0A9X7JTW4</accession>
<organism evidence="2 3">
    <name type="scientific">Streptosporangium nondiastaticum</name>
    <dbReference type="NCBI Taxonomy" id="35764"/>
    <lineage>
        <taxon>Bacteria</taxon>
        <taxon>Bacillati</taxon>
        <taxon>Actinomycetota</taxon>
        <taxon>Actinomycetes</taxon>
        <taxon>Streptosporangiales</taxon>
        <taxon>Streptosporangiaceae</taxon>
        <taxon>Streptosporangium</taxon>
    </lineage>
</organism>
<dbReference type="AlphaFoldDB" id="A0A9X7JTW4"/>
<dbReference type="SUPFAM" id="SSF48264">
    <property type="entry name" value="Cytochrome P450"/>
    <property type="match status" value="1"/>
</dbReference>
<evidence type="ECO:0000313" key="3">
    <source>
        <dbReference type="Proteomes" id="UP000242427"/>
    </source>
</evidence>
<proteinExistence type="predicted"/>
<dbReference type="GO" id="GO:0004497">
    <property type="term" value="F:monooxygenase activity"/>
    <property type="evidence" value="ECO:0007669"/>
    <property type="project" value="InterPro"/>
</dbReference>
<keyword evidence="3" id="KW-1185">Reference proteome</keyword>
<dbReference type="RefSeq" id="WP_106674664.1">
    <property type="nucleotide sequence ID" value="NZ_PXWG01000007.1"/>
</dbReference>
<dbReference type="InterPro" id="IPR036396">
    <property type="entry name" value="Cyt_P450_sf"/>
</dbReference>
<reference evidence="2 3" key="1">
    <citation type="submission" date="2018-03" db="EMBL/GenBank/DDBJ databases">
        <title>Chitinolytic properties of Streptosporangium nondiastaticum TBG75A20.</title>
        <authorList>
            <person name="Gayathri V."/>
            <person name="Shiburaj S."/>
        </authorList>
    </citation>
    <scope>NUCLEOTIDE SEQUENCE [LARGE SCALE GENOMIC DNA]</scope>
    <source>
        <strain evidence="2 3">TBG75A20</strain>
    </source>
</reference>
<evidence type="ECO:0000256" key="1">
    <source>
        <dbReference type="SAM" id="MobiDB-lite"/>
    </source>
</evidence>
<protein>
    <submittedName>
        <fullName evidence="2">Uncharacterized protein</fullName>
    </submittedName>
</protein>
<name>A0A9X7JTW4_9ACTN</name>
<feature type="region of interest" description="Disordered" evidence="1">
    <location>
        <begin position="69"/>
        <end position="118"/>
    </location>
</feature>
<evidence type="ECO:0000313" key="2">
    <source>
        <dbReference type="EMBL" id="PSJ29732.1"/>
    </source>
</evidence>